<comment type="caution">
    <text evidence="1">The sequence shown here is derived from an EMBL/GenBank/DDBJ whole genome shotgun (WGS) entry which is preliminary data.</text>
</comment>
<proteinExistence type="predicted"/>
<keyword evidence="2" id="KW-1185">Reference proteome</keyword>
<evidence type="ECO:0000313" key="1">
    <source>
        <dbReference type="EMBL" id="MDL2059905.1"/>
    </source>
</evidence>
<dbReference type="Gene3D" id="2.60.120.370">
    <property type="entry name" value="YhcH/YjgK/YiaL"/>
    <property type="match status" value="1"/>
</dbReference>
<organism evidence="1 2">
    <name type="scientific">Mesosutterella faecium</name>
    <dbReference type="NCBI Taxonomy" id="2925194"/>
    <lineage>
        <taxon>Bacteria</taxon>
        <taxon>Pseudomonadati</taxon>
        <taxon>Pseudomonadota</taxon>
        <taxon>Betaproteobacteria</taxon>
        <taxon>Burkholderiales</taxon>
        <taxon>Sutterellaceae</taxon>
        <taxon>Mesosutterella</taxon>
    </lineage>
</organism>
<dbReference type="Proteomes" id="UP001165481">
    <property type="component" value="Unassembled WGS sequence"/>
</dbReference>
<dbReference type="EMBL" id="JAKZJU020000001">
    <property type="protein sequence ID" value="MDL2059905.1"/>
    <property type="molecule type" value="Genomic_DNA"/>
</dbReference>
<dbReference type="InterPro" id="IPR037012">
    <property type="entry name" value="NanQ/TabA/YiaL_sf"/>
</dbReference>
<dbReference type="PANTHER" id="PTHR34986:SF4">
    <property type="entry name" value="EVOLVED BETA-GALACTOSIDASE SUBUNIT BETA-RELATED"/>
    <property type="match status" value="1"/>
</dbReference>
<dbReference type="Pfam" id="PF04074">
    <property type="entry name" value="DUF386"/>
    <property type="match status" value="1"/>
</dbReference>
<dbReference type="InterPro" id="IPR004375">
    <property type="entry name" value="NanQ/TabA/YiaL"/>
</dbReference>
<protein>
    <submittedName>
        <fullName evidence="1">YhcH/YjgK/YiaL family protein</fullName>
    </submittedName>
</protein>
<name>A0ABT7INF0_9BURK</name>
<gene>
    <name evidence="1" type="ORF">MUN46_008180</name>
</gene>
<dbReference type="RefSeq" id="WP_243376359.1">
    <property type="nucleotide sequence ID" value="NZ_JAKZJU020000001.1"/>
</dbReference>
<dbReference type="SUPFAM" id="SSF51197">
    <property type="entry name" value="Clavaminate synthase-like"/>
    <property type="match status" value="1"/>
</dbReference>
<reference evidence="1" key="1">
    <citation type="submission" date="2023-03" db="EMBL/GenBank/DDBJ databases">
        <title>Mesosutterella sp. nov. isolated from porcine feces.</title>
        <authorList>
            <person name="Yu S."/>
        </authorList>
    </citation>
    <scope>NUCLEOTIDE SEQUENCE</scope>
    <source>
        <strain evidence="1">AGMB02718</strain>
    </source>
</reference>
<dbReference type="NCBIfam" id="TIGR00022">
    <property type="entry name" value="YhcH/YjgK/YiaL family protein"/>
    <property type="match status" value="1"/>
</dbReference>
<accession>A0ABT7INF0</accession>
<dbReference type="PANTHER" id="PTHR34986">
    <property type="entry name" value="EVOLVED BETA-GALACTOSIDASE SUBUNIT BETA"/>
    <property type="match status" value="1"/>
</dbReference>
<sequence>MFVGSLKAWKEESRSLHPAFARALELFLKKGGGSLPPGHYELQGEDIYVNVEEGETKPASERRFEAHRAYVDVQIVLEGEERMDCAAELPAAAPLEDAYESRDIAFYPEPGRPQSLVLAAGGFAVFLPGEPHAPNLAAGRPAWHKKAVVKIRASLLA</sequence>
<evidence type="ECO:0000313" key="2">
    <source>
        <dbReference type="Proteomes" id="UP001165481"/>
    </source>
</evidence>